<reference evidence="1 2" key="1">
    <citation type="submission" date="2016-06" db="EMBL/GenBank/DDBJ databases">
        <authorList>
            <person name="Kjaerup R.B."/>
            <person name="Dalgaard T.S."/>
            <person name="Juul-Madsen H.R."/>
        </authorList>
    </citation>
    <scope>NUCLEOTIDE SEQUENCE [LARGE SCALE GENOMIC DNA]</scope>
    <source>
        <strain evidence="1">3</strain>
    </source>
</reference>
<dbReference type="EMBL" id="FLQX01000170">
    <property type="protein sequence ID" value="SBT10114.1"/>
    <property type="molecule type" value="Genomic_DNA"/>
</dbReference>
<gene>
    <name evidence="1" type="ORF">ACCAA_890001</name>
</gene>
<dbReference type="AlphaFoldDB" id="A0A1A8XYT9"/>
<accession>A0A1A8XYT9</accession>
<dbReference type="STRING" id="1860102.ACCAA_890001"/>
<keyword evidence="2" id="KW-1185">Reference proteome</keyword>
<sequence length="26" mass="2996">MPYFASLRALYWMSGCASRSLSDLRI</sequence>
<protein>
    <submittedName>
        <fullName evidence="1">Uncharacterized protein</fullName>
    </submittedName>
</protein>
<evidence type="ECO:0000313" key="2">
    <source>
        <dbReference type="Proteomes" id="UP000199169"/>
    </source>
</evidence>
<dbReference type="Proteomes" id="UP000199169">
    <property type="component" value="Unassembled WGS sequence"/>
</dbReference>
<proteinExistence type="predicted"/>
<organism evidence="1 2">
    <name type="scientific">Candidatus Accumulibacter aalborgensis</name>
    <dbReference type="NCBI Taxonomy" id="1860102"/>
    <lineage>
        <taxon>Bacteria</taxon>
        <taxon>Pseudomonadati</taxon>
        <taxon>Pseudomonadota</taxon>
        <taxon>Betaproteobacteria</taxon>
        <taxon>Candidatus Accumulibacter</taxon>
    </lineage>
</organism>
<name>A0A1A8XYT9_9PROT</name>
<evidence type="ECO:0000313" key="1">
    <source>
        <dbReference type="EMBL" id="SBT10114.1"/>
    </source>
</evidence>